<keyword evidence="9 14" id="KW-0418">Kinase</keyword>
<feature type="domain" description="HAMP" evidence="16">
    <location>
        <begin position="190"/>
        <end position="243"/>
    </location>
</feature>
<comment type="catalytic activity">
    <reaction evidence="1 14">
        <text>ATP + protein L-histidine = ADP + protein N-phospho-L-histidine.</text>
        <dbReference type="EC" id="2.7.13.3"/>
    </reaction>
</comment>
<dbReference type="InterPro" id="IPR050428">
    <property type="entry name" value="TCS_sensor_his_kinase"/>
</dbReference>
<dbReference type="Gene3D" id="3.30.565.10">
    <property type="entry name" value="Histidine kinase-like ATPase, C-terminal domain"/>
    <property type="match status" value="1"/>
</dbReference>
<keyword evidence="3 14" id="KW-1003">Cell membrane</keyword>
<dbReference type="InterPro" id="IPR003661">
    <property type="entry name" value="HisK_dim/P_dom"/>
</dbReference>
<evidence type="ECO:0000259" key="15">
    <source>
        <dbReference type="PROSITE" id="PS50109"/>
    </source>
</evidence>
<dbReference type="InterPro" id="IPR036097">
    <property type="entry name" value="HisK_dim/P_sf"/>
</dbReference>
<dbReference type="InterPro" id="IPR003660">
    <property type="entry name" value="HAMP_dom"/>
</dbReference>
<comment type="caution">
    <text evidence="17">The sequence shown here is derived from an EMBL/GenBank/DDBJ whole genome shotgun (WGS) entry which is preliminary data.</text>
</comment>
<evidence type="ECO:0000259" key="16">
    <source>
        <dbReference type="PROSITE" id="PS50885"/>
    </source>
</evidence>
<evidence type="ECO:0000256" key="11">
    <source>
        <dbReference type="ARBA" id="ARBA00022989"/>
    </source>
</evidence>
<feature type="domain" description="Histidine kinase" evidence="15">
    <location>
        <begin position="251"/>
        <end position="465"/>
    </location>
</feature>
<dbReference type="PANTHER" id="PTHR45436:SF3">
    <property type="entry name" value="SENSOR HISTIDINE KINASE HPRS"/>
    <property type="match status" value="1"/>
</dbReference>
<evidence type="ECO:0000256" key="8">
    <source>
        <dbReference type="ARBA" id="ARBA00022741"/>
    </source>
</evidence>
<dbReference type="SUPFAM" id="SSF47384">
    <property type="entry name" value="Homodimeric domain of signal transducing histidine kinase"/>
    <property type="match status" value="1"/>
</dbReference>
<keyword evidence="10 14" id="KW-0067">ATP-binding</keyword>
<dbReference type="InterPro" id="IPR036890">
    <property type="entry name" value="HATPase_C_sf"/>
</dbReference>
<dbReference type="InterPro" id="IPR048590">
    <property type="entry name" value="CusS-like_sensor"/>
</dbReference>
<keyword evidence="12 14" id="KW-0902">Two-component regulatory system</keyword>
<dbReference type="CDD" id="cd00075">
    <property type="entry name" value="HATPase"/>
    <property type="match status" value="1"/>
</dbReference>
<dbReference type="EC" id="2.7.13.3" evidence="14"/>
<dbReference type="GO" id="GO:0004673">
    <property type="term" value="F:protein histidine kinase activity"/>
    <property type="evidence" value="ECO:0007669"/>
    <property type="project" value="UniProtKB-EC"/>
</dbReference>
<dbReference type="InterPro" id="IPR003594">
    <property type="entry name" value="HATPase_dom"/>
</dbReference>
<dbReference type="CDD" id="cd00082">
    <property type="entry name" value="HisKA"/>
    <property type="match status" value="1"/>
</dbReference>
<dbReference type="InterPro" id="IPR004358">
    <property type="entry name" value="Sig_transdc_His_kin-like_C"/>
</dbReference>
<protein>
    <recommendedName>
        <fullName evidence="14">Sensor protein</fullName>
        <ecNumber evidence="14">2.7.13.3</ecNumber>
    </recommendedName>
</protein>
<dbReference type="SUPFAM" id="SSF158472">
    <property type="entry name" value="HAMP domain-like"/>
    <property type="match status" value="1"/>
</dbReference>
<dbReference type="Pfam" id="PF00672">
    <property type="entry name" value="HAMP"/>
    <property type="match status" value="1"/>
</dbReference>
<keyword evidence="8 14" id="KW-0547">Nucleotide-binding</keyword>
<dbReference type="CDD" id="cd06225">
    <property type="entry name" value="HAMP"/>
    <property type="match status" value="1"/>
</dbReference>
<keyword evidence="7 14" id="KW-0812">Transmembrane</keyword>
<dbReference type="Gene3D" id="1.10.287.130">
    <property type="match status" value="1"/>
</dbReference>
<evidence type="ECO:0000256" key="2">
    <source>
        <dbReference type="ARBA" id="ARBA00004533"/>
    </source>
</evidence>
<accession>A0ABW8ETK7</accession>
<dbReference type="SUPFAM" id="SSF55874">
    <property type="entry name" value="ATPase domain of HSP90 chaperone/DNA topoisomerase II/histidine kinase"/>
    <property type="match status" value="1"/>
</dbReference>
<keyword evidence="18" id="KW-1185">Reference proteome</keyword>
<dbReference type="InterPro" id="IPR006290">
    <property type="entry name" value="CztS_silS_copS"/>
</dbReference>
<evidence type="ECO:0000256" key="3">
    <source>
        <dbReference type="ARBA" id="ARBA00022475"/>
    </source>
</evidence>
<dbReference type="NCBIfam" id="TIGR01386">
    <property type="entry name" value="cztS_silS_copS"/>
    <property type="match status" value="1"/>
</dbReference>
<dbReference type="PROSITE" id="PS50885">
    <property type="entry name" value="HAMP"/>
    <property type="match status" value="1"/>
</dbReference>
<organism evidence="17 18">
    <name type="scientific">Herbaspirillum chlorophenolicum</name>
    <dbReference type="NCBI Taxonomy" id="211589"/>
    <lineage>
        <taxon>Bacteria</taxon>
        <taxon>Pseudomonadati</taxon>
        <taxon>Pseudomonadota</taxon>
        <taxon>Betaproteobacteria</taxon>
        <taxon>Burkholderiales</taxon>
        <taxon>Oxalobacteraceae</taxon>
        <taxon>Herbaspirillum</taxon>
    </lineage>
</organism>
<comment type="subcellular location">
    <subcellularLocation>
        <location evidence="2 14">Cell inner membrane</location>
    </subcellularLocation>
</comment>
<proteinExistence type="predicted"/>
<keyword evidence="5" id="KW-0597">Phosphoprotein</keyword>
<evidence type="ECO:0000256" key="13">
    <source>
        <dbReference type="ARBA" id="ARBA00023136"/>
    </source>
</evidence>
<gene>
    <name evidence="17" type="ORF">ACIPEN_03130</name>
</gene>
<keyword evidence="11 14" id="KW-1133">Transmembrane helix</keyword>
<evidence type="ECO:0000313" key="18">
    <source>
        <dbReference type="Proteomes" id="UP001617427"/>
    </source>
</evidence>
<dbReference type="SMART" id="SM00304">
    <property type="entry name" value="HAMP"/>
    <property type="match status" value="1"/>
</dbReference>
<evidence type="ECO:0000256" key="14">
    <source>
        <dbReference type="RuleBase" id="RU364088"/>
    </source>
</evidence>
<dbReference type="Gene3D" id="6.10.340.10">
    <property type="match status" value="1"/>
</dbReference>
<dbReference type="Pfam" id="PF00512">
    <property type="entry name" value="HisKA"/>
    <property type="match status" value="1"/>
</dbReference>
<name>A0ABW8ETK7_9BURK</name>
<keyword evidence="6 14" id="KW-0808">Transferase</keyword>
<dbReference type="PANTHER" id="PTHR45436">
    <property type="entry name" value="SENSOR HISTIDINE KINASE YKOH"/>
    <property type="match status" value="1"/>
</dbReference>
<dbReference type="InterPro" id="IPR005467">
    <property type="entry name" value="His_kinase_dom"/>
</dbReference>
<evidence type="ECO:0000256" key="9">
    <source>
        <dbReference type="ARBA" id="ARBA00022777"/>
    </source>
</evidence>
<dbReference type="SMART" id="SM00388">
    <property type="entry name" value="HisKA"/>
    <property type="match status" value="1"/>
</dbReference>
<evidence type="ECO:0000256" key="12">
    <source>
        <dbReference type="ARBA" id="ARBA00023012"/>
    </source>
</evidence>
<dbReference type="Pfam" id="PF21085">
    <property type="entry name" value="CusS"/>
    <property type="match status" value="1"/>
</dbReference>
<evidence type="ECO:0000256" key="10">
    <source>
        <dbReference type="ARBA" id="ARBA00022840"/>
    </source>
</evidence>
<evidence type="ECO:0000256" key="5">
    <source>
        <dbReference type="ARBA" id="ARBA00022553"/>
    </source>
</evidence>
<keyword evidence="13 14" id="KW-0472">Membrane</keyword>
<dbReference type="RefSeq" id="WP_402698297.1">
    <property type="nucleotide sequence ID" value="NZ_JBIUZV010000002.1"/>
</dbReference>
<comment type="function">
    <text evidence="14">Member of a two-component regulatory system.</text>
</comment>
<evidence type="ECO:0000256" key="6">
    <source>
        <dbReference type="ARBA" id="ARBA00022679"/>
    </source>
</evidence>
<feature type="transmembrane region" description="Helical" evidence="14">
    <location>
        <begin position="170"/>
        <end position="189"/>
    </location>
</feature>
<dbReference type="EMBL" id="JBIUZV010000002">
    <property type="protein sequence ID" value="MFJ3044804.1"/>
    <property type="molecule type" value="Genomic_DNA"/>
</dbReference>
<dbReference type="PROSITE" id="PS50109">
    <property type="entry name" value="HIS_KIN"/>
    <property type="match status" value="1"/>
</dbReference>
<sequence>MKARDPLSMTLRLVALFALVALLTFAGVGNYLYRSLYGELERRDDEELLGKSRSIAHLVQEATSLDGVRNNRHVLLDTIKGHDQMLLLIVDAAGATVLEGGQDKSVRLEGLARQAGAAQADVIRGAEVPGGFVRFVAGQSAARSGEQALVIMALTTSDRMQLLGTYQKQVWYAAGIGTFLATLLSFFLVRRGLRPLRLMATQARKISASRLDTRLDIHAAPRELHEIMESFNAMLDRLHHSFERLTQFSSDLAHDLRTPLNNLLVQTQVALSKPRSLEEYQALLSSSVEEYERLSRMMESMLFLARAENAHVALQVRRLDVAGELGRIAGYFEGIAEDANVIIEVSGEGYIFADTMLLRRAMGNLVANAIRHAPAGSAVRIAAVDLAGATVVRVSNTGEGILPELLERIFDRFYRADPSRSSAGGTSGLGLAIVRSIMHLHGGEVGVTSVPGGLTVFSLTFPKVPESAT</sequence>
<dbReference type="Pfam" id="PF02518">
    <property type="entry name" value="HATPase_c"/>
    <property type="match status" value="1"/>
</dbReference>
<dbReference type="SMART" id="SM00387">
    <property type="entry name" value="HATPase_c"/>
    <property type="match status" value="1"/>
</dbReference>
<reference evidence="17 18" key="1">
    <citation type="submission" date="2024-10" db="EMBL/GenBank/DDBJ databases">
        <title>The Natural Products Discovery Center: Release of the First 8490 Sequenced Strains for Exploring Actinobacteria Biosynthetic Diversity.</title>
        <authorList>
            <person name="Kalkreuter E."/>
            <person name="Kautsar S.A."/>
            <person name="Yang D."/>
            <person name="Bader C.D."/>
            <person name="Teijaro C.N."/>
            <person name="Fluegel L."/>
            <person name="Davis C.M."/>
            <person name="Simpson J.R."/>
            <person name="Lauterbach L."/>
            <person name="Steele A.D."/>
            <person name="Gui C."/>
            <person name="Meng S."/>
            <person name="Li G."/>
            <person name="Viehrig K."/>
            <person name="Ye F."/>
            <person name="Su P."/>
            <person name="Kiefer A.F."/>
            <person name="Nichols A."/>
            <person name="Cepeda A.J."/>
            <person name="Yan W."/>
            <person name="Fan B."/>
            <person name="Jiang Y."/>
            <person name="Adhikari A."/>
            <person name="Zheng C.-J."/>
            <person name="Schuster L."/>
            <person name="Cowan T.M."/>
            <person name="Smanski M.J."/>
            <person name="Chevrette M.G."/>
            <person name="De Carvalho L.P.S."/>
            <person name="Shen B."/>
        </authorList>
    </citation>
    <scope>NUCLEOTIDE SEQUENCE [LARGE SCALE GENOMIC DNA]</scope>
    <source>
        <strain evidence="17 18">NPDC087045</strain>
    </source>
</reference>
<dbReference type="PRINTS" id="PR00344">
    <property type="entry name" value="BCTRLSENSOR"/>
</dbReference>
<evidence type="ECO:0000256" key="4">
    <source>
        <dbReference type="ARBA" id="ARBA00022519"/>
    </source>
</evidence>
<evidence type="ECO:0000256" key="7">
    <source>
        <dbReference type="ARBA" id="ARBA00022692"/>
    </source>
</evidence>
<evidence type="ECO:0000256" key="1">
    <source>
        <dbReference type="ARBA" id="ARBA00000085"/>
    </source>
</evidence>
<evidence type="ECO:0000313" key="17">
    <source>
        <dbReference type="EMBL" id="MFJ3044804.1"/>
    </source>
</evidence>
<keyword evidence="4 14" id="KW-0997">Cell inner membrane</keyword>
<dbReference type="Proteomes" id="UP001617427">
    <property type="component" value="Unassembled WGS sequence"/>
</dbReference>